<keyword evidence="2" id="KW-1185">Reference proteome</keyword>
<protein>
    <recommendedName>
        <fullName evidence="3">Peroxin/Ferlin domain-containing protein</fullName>
    </recommendedName>
</protein>
<dbReference type="OrthoDB" id="72441at2759"/>
<evidence type="ECO:0000313" key="1">
    <source>
        <dbReference type="EMBL" id="QLG73832.1"/>
    </source>
</evidence>
<dbReference type="AlphaFoldDB" id="A0A7H9B7X7"/>
<dbReference type="RefSeq" id="XP_037145558.1">
    <property type="nucleotide sequence ID" value="XM_037289663.1"/>
</dbReference>
<dbReference type="GeneID" id="59237591"/>
<gene>
    <name evidence="1" type="ORF">HG535_0F03430</name>
</gene>
<evidence type="ECO:0008006" key="3">
    <source>
        <dbReference type="Google" id="ProtNLM"/>
    </source>
</evidence>
<accession>A0A7H9B7X7</accession>
<evidence type="ECO:0000313" key="2">
    <source>
        <dbReference type="Proteomes" id="UP000509704"/>
    </source>
</evidence>
<reference evidence="1 2" key="1">
    <citation type="submission" date="2020-07" db="EMBL/GenBank/DDBJ databases">
        <title>The yeast mating-type switching endonuclease HO is a domesticated member of an unorthodox homing genetic element family.</title>
        <authorList>
            <person name="Coughlan A.Y."/>
            <person name="Lombardi L."/>
            <person name="Braun-Galleani S."/>
            <person name="Martos A.R."/>
            <person name="Galeote V."/>
            <person name="Bigey F."/>
            <person name="Dequin S."/>
            <person name="Byrne K.P."/>
            <person name="Wolfe K.H."/>
        </authorList>
    </citation>
    <scope>NUCLEOTIDE SEQUENCE [LARGE SCALE GENOMIC DNA]</scope>
    <source>
        <strain evidence="1 2">NRRL Y-6702</strain>
    </source>
</reference>
<dbReference type="KEGG" id="zmk:HG535_0F03430"/>
<dbReference type="Proteomes" id="UP000509704">
    <property type="component" value="Chromosome 6"/>
</dbReference>
<proteinExistence type="predicted"/>
<organism evidence="1 2">
    <name type="scientific">Zygotorulaspora mrakii</name>
    <name type="common">Zygosaccharomyces mrakii</name>
    <dbReference type="NCBI Taxonomy" id="42260"/>
    <lineage>
        <taxon>Eukaryota</taxon>
        <taxon>Fungi</taxon>
        <taxon>Dikarya</taxon>
        <taxon>Ascomycota</taxon>
        <taxon>Saccharomycotina</taxon>
        <taxon>Saccharomycetes</taxon>
        <taxon>Saccharomycetales</taxon>
        <taxon>Saccharomycetaceae</taxon>
        <taxon>Zygotorulaspora</taxon>
    </lineage>
</organism>
<dbReference type="EMBL" id="CP058609">
    <property type="protein sequence ID" value="QLG73832.1"/>
    <property type="molecule type" value="Genomic_DNA"/>
</dbReference>
<sequence length="238" mass="27380">MGLGSSFIKRIAESLPEDTIVENERGITLFGMPMFSPKLLIPQVDPTHWQLINVKESTVRNVGERSVLSRGEFYPLTANCNQTEKWYVLMDFGDSIDMDDQGWLYSWVFSSARWKSKHGFVRRRIWVRRPEQMQGCSAFSSISSAEGSGSLSLPESQTNIDPVKRYLLSAREQLIMGLMRQSLDRHRFELLDSSLKNGAIDKAALEDSVFVDKISRCFEFKTSKERFLHIWLPTVLEF</sequence>
<name>A0A7H9B7X7_ZYGMR</name>